<keyword evidence="2" id="KW-1185">Reference proteome</keyword>
<protein>
    <submittedName>
        <fullName evidence="1">Uncharacterized protein</fullName>
    </submittedName>
</protein>
<reference evidence="1 2" key="1">
    <citation type="journal article" date="2019" name="Nat. Ecol. Evol.">
        <title>Megaphylogeny resolves global patterns of mushroom evolution.</title>
        <authorList>
            <person name="Varga T."/>
            <person name="Krizsan K."/>
            <person name="Foldi C."/>
            <person name="Dima B."/>
            <person name="Sanchez-Garcia M."/>
            <person name="Sanchez-Ramirez S."/>
            <person name="Szollosi G.J."/>
            <person name="Szarkandi J.G."/>
            <person name="Papp V."/>
            <person name="Albert L."/>
            <person name="Andreopoulos W."/>
            <person name="Angelini C."/>
            <person name="Antonin V."/>
            <person name="Barry K.W."/>
            <person name="Bougher N.L."/>
            <person name="Buchanan P."/>
            <person name="Buyck B."/>
            <person name="Bense V."/>
            <person name="Catcheside P."/>
            <person name="Chovatia M."/>
            <person name="Cooper J."/>
            <person name="Damon W."/>
            <person name="Desjardin D."/>
            <person name="Finy P."/>
            <person name="Geml J."/>
            <person name="Haridas S."/>
            <person name="Hughes K."/>
            <person name="Justo A."/>
            <person name="Karasinski D."/>
            <person name="Kautmanova I."/>
            <person name="Kiss B."/>
            <person name="Kocsube S."/>
            <person name="Kotiranta H."/>
            <person name="LaButti K.M."/>
            <person name="Lechner B.E."/>
            <person name="Liimatainen K."/>
            <person name="Lipzen A."/>
            <person name="Lukacs Z."/>
            <person name="Mihaltcheva S."/>
            <person name="Morgado L.N."/>
            <person name="Niskanen T."/>
            <person name="Noordeloos M.E."/>
            <person name="Ohm R.A."/>
            <person name="Ortiz-Santana B."/>
            <person name="Ovrebo C."/>
            <person name="Racz N."/>
            <person name="Riley R."/>
            <person name="Savchenko A."/>
            <person name="Shiryaev A."/>
            <person name="Soop K."/>
            <person name="Spirin V."/>
            <person name="Szebenyi C."/>
            <person name="Tomsovsky M."/>
            <person name="Tulloss R.E."/>
            <person name="Uehling J."/>
            <person name="Grigoriev I.V."/>
            <person name="Vagvolgyi C."/>
            <person name="Papp T."/>
            <person name="Martin F.M."/>
            <person name="Miettinen O."/>
            <person name="Hibbett D.S."/>
            <person name="Nagy L.G."/>
        </authorList>
    </citation>
    <scope>NUCLEOTIDE SEQUENCE [LARGE SCALE GENOMIC DNA]</scope>
    <source>
        <strain evidence="1 2">NL-1719</strain>
    </source>
</reference>
<evidence type="ECO:0000313" key="2">
    <source>
        <dbReference type="Proteomes" id="UP000308600"/>
    </source>
</evidence>
<dbReference type="EMBL" id="ML208374">
    <property type="protein sequence ID" value="TFK67520.1"/>
    <property type="molecule type" value="Genomic_DNA"/>
</dbReference>
<organism evidence="1 2">
    <name type="scientific">Pluteus cervinus</name>
    <dbReference type="NCBI Taxonomy" id="181527"/>
    <lineage>
        <taxon>Eukaryota</taxon>
        <taxon>Fungi</taxon>
        <taxon>Dikarya</taxon>
        <taxon>Basidiomycota</taxon>
        <taxon>Agaricomycotina</taxon>
        <taxon>Agaricomycetes</taxon>
        <taxon>Agaricomycetidae</taxon>
        <taxon>Agaricales</taxon>
        <taxon>Pluteineae</taxon>
        <taxon>Pluteaceae</taxon>
        <taxon>Pluteus</taxon>
    </lineage>
</organism>
<name>A0ACD3APT6_9AGAR</name>
<accession>A0ACD3APT6</accession>
<evidence type="ECO:0000313" key="1">
    <source>
        <dbReference type="EMBL" id="TFK67520.1"/>
    </source>
</evidence>
<gene>
    <name evidence="1" type="ORF">BDN72DRAFT_898910</name>
</gene>
<dbReference type="Proteomes" id="UP000308600">
    <property type="component" value="Unassembled WGS sequence"/>
</dbReference>
<sequence>MQATFLSALVFVAASLGVSAAPTDEYPGGVYVCPETNWGGECKNMVFETGRCTPVTDIFEDGVIRSFSPNAKTICYGEQQTQCAGNTTWTFIYPGEADAGISSGVPWQGNLQSFTCYEILQ</sequence>
<proteinExistence type="predicted"/>